<protein>
    <submittedName>
        <fullName evidence="2">DUF1453 domain-containing protein</fullName>
    </submittedName>
</protein>
<proteinExistence type="predicted"/>
<keyword evidence="1" id="KW-1133">Transmembrane helix</keyword>
<evidence type="ECO:0000256" key="1">
    <source>
        <dbReference type="SAM" id="Phobius"/>
    </source>
</evidence>
<dbReference type="InterPro" id="IPR058247">
    <property type="entry name" value="DUF1453"/>
</dbReference>
<sequence>MAPHVTMPLVMIPLMAFAVWRRVRTQFGLQPIRRKKMIMRVVIFAVLGCLMTAFAMRDMHLLGGLGGGLVAGAALGLLGLRLSQFRIDPVKGDCYLPNPYIGALVTVLFLGRLLWRLAMVSPQLQDPTGTAAPIHGPDIGQSPLTLALFGVFVGYYICYFAGLLIHHQRLLRSRPGQPV</sequence>
<name>A0ABX7GT39_9GAMM</name>
<dbReference type="RefSeq" id="WP_188795399.1">
    <property type="nucleotide sequence ID" value="NZ_BMIZ01000001.1"/>
</dbReference>
<dbReference type="Pfam" id="PF07301">
    <property type="entry name" value="DUF1453"/>
    <property type="match status" value="1"/>
</dbReference>
<feature type="transmembrane region" description="Helical" evidence="1">
    <location>
        <begin position="62"/>
        <end position="82"/>
    </location>
</feature>
<feature type="transmembrane region" description="Helical" evidence="1">
    <location>
        <begin position="146"/>
        <end position="165"/>
    </location>
</feature>
<keyword evidence="3" id="KW-1185">Reference proteome</keyword>
<evidence type="ECO:0000313" key="2">
    <source>
        <dbReference type="EMBL" id="QRN53474.1"/>
    </source>
</evidence>
<accession>A0ABX7GT39</accession>
<feature type="transmembrane region" description="Helical" evidence="1">
    <location>
        <begin position="94"/>
        <end position="115"/>
    </location>
</feature>
<feature type="transmembrane region" description="Helical" evidence="1">
    <location>
        <begin position="37"/>
        <end position="56"/>
    </location>
</feature>
<organism evidence="2 3">
    <name type="scientific">Dyella caseinilytica</name>
    <dbReference type="NCBI Taxonomy" id="1849581"/>
    <lineage>
        <taxon>Bacteria</taxon>
        <taxon>Pseudomonadati</taxon>
        <taxon>Pseudomonadota</taxon>
        <taxon>Gammaproteobacteria</taxon>
        <taxon>Lysobacterales</taxon>
        <taxon>Rhodanobacteraceae</taxon>
        <taxon>Dyella</taxon>
    </lineage>
</organism>
<dbReference type="Proteomes" id="UP000663181">
    <property type="component" value="Chromosome"/>
</dbReference>
<keyword evidence="1" id="KW-0472">Membrane</keyword>
<feature type="transmembrane region" description="Helical" evidence="1">
    <location>
        <begin position="6"/>
        <end position="25"/>
    </location>
</feature>
<dbReference type="EMBL" id="CP064030">
    <property type="protein sequence ID" value="QRN53474.1"/>
    <property type="molecule type" value="Genomic_DNA"/>
</dbReference>
<gene>
    <name evidence="2" type="ORF">ISN74_19005</name>
</gene>
<keyword evidence="1" id="KW-0812">Transmembrane</keyword>
<reference evidence="2 3" key="1">
    <citation type="submission" date="2020-10" db="EMBL/GenBank/DDBJ databases">
        <title>Phylogeny of dyella-like bacteria.</title>
        <authorList>
            <person name="Fu J."/>
        </authorList>
    </citation>
    <scope>NUCLEOTIDE SEQUENCE [LARGE SCALE GENOMIC DNA]</scope>
    <source>
        <strain evidence="2 3">DHOB09</strain>
    </source>
</reference>
<evidence type="ECO:0000313" key="3">
    <source>
        <dbReference type="Proteomes" id="UP000663181"/>
    </source>
</evidence>